<sequence length="179" mass="20838">MFLRREIRKLPLSFHRHKPTRHRASSWLLHCLHVLLFPCLSQPIISAISMTRPMDCEFEQASSSVTVHELSVGASPAVENNDSGNSVANPTDSSCRRKRQTVAQRRLLLKNHPWISSKPGDFSSKSVRCRGCDKIIVLDKRWEWYTTAWDKHVFRCVPIRKYYFEQGMDMPFESLVRTH</sequence>
<evidence type="ECO:0000256" key="1">
    <source>
        <dbReference type="SAM" id="MobiDB-lite"/>
    </source>
</evidence>
<feature type="region of interest" description="Disordered" evidence="1">
    <location>
        <begin position="75"/>
        <end position="94"/>
    </location>
</feature>
<keyword evidence="3" id="KW-1185">Reference proteome</keyword>
<dbReference type="AlphaFoldDB" id="A0AA38UFG5"/>
<name>A0AA38UFG5_9AGAR</name>
<reference evidence="2" key="1">
    <citation type="submission" date="2022-08" db="EMBL/GenBank/DDBJ databases">
        <authorList>
            <consortium name="DOE Joint Genome Institute"/>
            <person name="Min B."/>
            <person name="Riley R."/>
            <person name="Sierra-Patev S."/>
            <person name="Naranjo-Ortiz M."/>
            <person name="Looney B."/>
            <person name="Konkel Z."/>
            <person name="Slot J.C."/>
            <person name="Sakamoto Y."/>
            <person name="Steenwyk J.L."/>
            <person name="Rokas A."/>
            <person name="Carro J."/>
            <person name="Camarero S."/>
            <person name="Ferreira P."/>
            <person name="Molpeceres G."/>
            <person name="Ruiz-Duenas F.J."/>
            <person name="Serrano A."/>
            <person name="Henrissat B."/>
            <person name="Drula E."/>
            <person name="Hughes K.W."/>
            <person name="Mata J.L."/>
            <person name="Ishikawa N.K."/>
            <person name="Vargas-Isla R."/>
            <person name="Ushijima S."/>
            <person name="Smith C.A."/>
            <person name="Ahrendt S."/>
            <person name="Andreopoulos W."/>
            <person name="He G."/>
            <person name="Labutti K."/>
            <person name="Lipzen A."/>
            <person name="Ng V."/>
            <person name="Sandor L."/>
            <person name="Barry K."/>
            <person name="Martinez A.T."/>
            <person name="Xiao Y."/>
            <person name="Gibbons J.G."/>
            <person name="Terashima K."/>
            <person name="Hibbett D.S."/>
            <person name="Grigoriev I.V."/>
        </authorList>
    </citation>
    <scope>NUCLEOTIDE SEQUENCE</scope>
    <source>
        <strain evidence="2">TFB9207</strain>
    </source>
</reference>
<evidence type="ECO:0000313" key="3">
    <source>
        <dbReference type="Proteomes" id="UP001163846"/>
    </source>
</evidence>
<dbReference type="EMBL" id="MU806144">
    <property type="protein sequence ID" value="KAJ3839160.1"/>
    <property type="molecule type" value="Genomic_DNA"/>
</dbReference>
<feature type="compositionally biased region" description="Polar residues" evidence="1">
    <location>
        <begin position="78"/>
        <end position="93"/>
    </location>
</feature>
<organism evidence="2 3">
    <name type="scientific">Lentinula raphanica</name>
    <dbReference type="NCBI Taxonomy" id="153919"/>
    <lineage>
        <taxon>Eukaryota</taxon>
        <taxon>Fungi</taxon>
        <taxon>Dikarya</taxon>
        <taxon>Basidiomycota</taxon>
        <taxon>Agaricomycotina</taxon>
        <taxon>Agaricomycetes</taxon>
        <taxon>Agaricomycetidae</taxon>
        <taxon>Agaricales</taxon>
        <taxon>Marasmiineae</taxon>
        <taxon>Omphalotaceae</taxon>
        <taxon>Lentinula</taxon>
    </lineage>
</organism>
<dbReference type="Proteomes" id="UP001163846">
    <property type="component" value="Unassembled WGS sequence"/>
</dbReference>
<evidence type="ECO:0000313" key="2">
    <source>
        <dbReference type="EMBL" id="KAJ3839160.1"/>
    </source>
</evidence>
<accession>A0AA38UFG5</accession>
<protein>
    <submittedName>
        <fullName evidence="2">Uncharacterized protein</fullName>
    </submittedName>
</protein>
<comment type="caution">
    <text evidence="2">The sequence shown here is derived from an EMBL/GenBank/DDBJ whole genome shotgun (WGS) entry which is preliminary data.</text>
</comment>
<gene>
    <name evidence="2" type="ORF">F5878DRAFT_138751</name>
</gene>
<proteinExistence type="predicted"/>